<sequence>LESLDSDSFSPRVGDFCCAKFSADGNWYRGLVLQVRCSGDSSENGLTVEVFYIDFGNVEEVNVGDLRELLPQFMSIPAQVVRCSLADVNPSIKQELDCDVFYEDLTSEDDSKSRLSRQRPRRNKTAAHTKAIVIAAGDEDSEDEIPNGDMDLLGLLPDIEKHDHRDRLRSSISDDIAKSHQEQSLFSDTAVELFEKIWSGVEEISLIPSWSENATEYFKTLTLNAQKLIGYVVPWDSAMLNNIVNYSQGGECSLPNLGPVLRLNLYDVSGDNDVFINAAMVRAKYASSNSIKDEQV</sequence>
<reference evidence="1" key="1">
    <citation type="submission" date="2020-04" db="EMBL/GenBank/DDBJ databases">
        <authorList>
            <person name="Alioto T."/>
            <person name="Alioto T."/>
            <person name="Gomez Garrido J."/>
        </authorList>
    </citation>
    <scope>NUCLEOTIDE SEQUENCE</scope>
    <source>
        <strain evidence="1">A484AB</strain>
    </source>
</reference>
<accession>A0A7D9M4P0</accession>
<dbReference type="InterPro" id="IPR002999">
    <property type="entry name" value="Tudor"/>
</dbReference>
<dbReference type="EMBL" id="CACRXK020031233">
    <property type="protein sequence ID" value="CAB4042974.1"/>
    <property type="molecule type" value="Genomic_DNA"/>
</dbReference>
<dbReference type="SUPFAM" id="SSF63748">
    <property type="entry name" value="Tudor/PWWP/MBT"/>
    <property type="match status" value="1"/>
</dbReference>
<evidence type="ECO:0000313" key="1">
    <source>
        <dbReference type="EMBL" id="CAB4042974.1"/>
    </source>
</evidence>
<dbReference type="OrthoDB" id="6022128at2759"/>
<dbReference type="PANTHER" id="PTHR22948:SF29">
    <property type="entry name" value="FI02030P-RELATED"/>
    <property type="match status" value="1"/>
</dbReference>
<evidence type="ECO:0000313" key="2">
    <source>
        <dbReference type="Proteomes" id="UP001152795"/>
    </source>
</evidence>
<dbReference type="PANTHER" id="PTHR22948">
    <property type="entry name" value="TUDOR DOMAIN CONTAINING PROTEIN"/>
    <property type="match status" value="1"/>
</dbReference>
<gene>
    <name evidence="1" type="ORF">PACLA_8A088973</name>
</gene>
<feature type="non-terminal residue" evidence="1">
    <location>
        <position position="296"/>
    </location>
</feature>
<dbReference type="InterPro" id="IPR035437">
    <property type="entry name" value="SNase_OB-fold_sf"/>
</dbReference>
<proteinExistence type="predicted"/>
<keyword evidence="2" id="KW-1185">Reference proteome</keyword>
<dbReference type="Pfam" id="PF00567">
    <property type="entry name" value="TUDOR"/>
    <property type="match status" value="1"/>
</dbReference>
<dbReference type="Gene3D" id="2.30.30.140">
    <property type="match status" value="1"/>
</dbReference>
<comment type="caution">
    <text evidence="1">The sequence shown here is derived from an EMBL/GenBank/DDBJ whole genome shotgun (WGS) entry which is preliminary data.</text>
</comment>
<organism evidence="1 2">
    <name type="scientific">Paramuricea clavata</name>
    <name type="common">Red gorgonian</name>
    <name type="synonym">Violescent sea-whip</name>
    <dbReference type="NCBI Taxonomy" id="317549"/>
    <lineage>
        <taxon>Eukaryota</taxon>
        <taxon>Metazoa</taxon>
        <taxon>Cnidaria</taxon>
        <taxon>Anthozoa</taxon>
        <taxon>Octocorallia</taxon>
        <taxon>Malacalcyonacea</taxon>
        <taxon>Plexauridae</taxon>
        <taxon>Paramuricea</taxon>
    </lineage>
</organism>
<dbReference type="InterPro" id="IPR050621">
    <property type="entry name" value="Tudor_domain_containing"/>
</dbReference>
<dbReference type="AlphaFoldDB" id="A0A7D9M4P0"/>
<dbReference type="Proteomes" id="UP001152795">
    <property type="component" value="Unassembled WGS sequence"/>
</dbReference>
<dbReference type="FunFam" id="2.30.30.140:FF:000018">
    <property type="entry name" value="Serine/threonine-protein kinase 31"/>
    <property type="match status" value="1"/>
</dbReference>
<name>A0A7D9M4P0_PARCT</name>
<dbReference type="SMART" id="SM00333">
    <property type="entry name" value="TUDOR"/>
    <property type="match status" value="1"/>
</dbReference>
<dbReference type="Gene3D" id="2.40.50.90">
    <property type="match status" value="1"/>
</dbReference>
<dbReference type="PROSITE" id="PS50304">
    <property type="entry name" value="TUDOR"/>
    <property type="match status" value="1"/>
</dbReference>
<feature type="non-terminal residue" evidence="1">
    <location>
        <position position="1"/>
    </location>
</feature>
<protein>
    <submittedName>
        <fullName evidence="1">Tudor domain-containing 1 isoform X1</fullName>
    </submittedName>
</protein>